<name>A0AAV3NM66_LITER</name>
<keyword evidence="2 4" id="KW-0863">Zinc-finger</keyword>
<protein>
    <recommendedName>
        <fullName evidence="10">PHD-type domain-containing protein</fullName>
    </recommendedName>
</protein>
<feature type="compositionally biased region" description="Low complexity" evidence="5">
    <location>
        <begin position="239"/>
        <end position="253"/>
    </location>
</feature>
<dbReference type="InterPro" id="IPR013083">
    <property type="entry name" value="Znf_RING/FYVE/PHD"/>
</dbReference>
<evidence type="ECO:0000256" key="5">
    <source>
        <dbReference type="SAM" id="MobiDB-lite"/>
    </source>
</evidence>
<keyword evidence="9" id="KW-1185">Reference proteome</keyword>
<evidence type="ECO:0000259" key="7">
    <source>
        <dbReference type="PROSITE" id="PS51038"/>
    </source>
</evidence>
<dbReference type="InterPro" id="IPR019787">
    <property type="entry name" value="Znf_PHD-finger"/>
</dbReference>
<evidence type="ECO:0000256" key="4">
    <source>
        <dbReference type="PROSITE-ProRule" id="PRU00146"/>
    </source>
</evidence>
<feature type="compositionally biased region" description="Polar residues" evidence="5">
    <location>
        <begin position="196"/>
        <end position="220"/>
    </location>
</feature>
<gene>
    <name evidence="8" type="ORF">LIER_01122</name>
</gene>
<reference evidence="8 9" key="1">
    <citation type="submission" date="2024-01" db="EMBL/GenBank/DDBJ databases">
        <title>The complete chloroplast genome sequence of Lithospermum erythrorhizon: insights into the phylogenetic relationship among Boraginaceae species and the maternal lineages of purple gromwells.</title>
        <authorList>
            <person name="Okada T."/>
            <person name="Watanabe K."/>
        </authorList>
    </citation>
    <scope>NUCLEOTIDE SEQUENCE [LARGE SCALE GENOMIC DNA]</scope>
</reference>
<keyword evidence="1" id="KW-0479">Metal-binding</keyword>
<dbReference type="Pfam" id="PF25073">
    <property type="entry name" value="DUF7797"/>
    <property type="match status" value="1"/>
</dbReference>
<comment type="caution">
    <text evidence="8">The sequence shown here is derived from an EMBL/GenBank/DDBJ whole genome shotgun (WGS) entry which is preliminary data.</text>
</comment>
<dbReference type="SMART" id="SM00439">
    <property type="entry name" value="BAH"/>
    <property type="match status" value="1"/>
</dbReference>
<dbReference type="InterPro" id="IPR001025">
    <property type="entry name" value="BAH_dom"/>
</dbReference>
<sequence>MDLLVGGKRKEDEGGGFDLREVKRLKGGGGVDVKMVAEMVLVLAGIGKIRGGELPSEVERELMSVVRDKLVEFCQDFAPKQVFSLDGFGGVVEDLGLGKFKGPKMSISEKVLISKRKFQMEKSEDFASPPPSVPQSLQGVRGPTAMAFENRGIPLLVRVTTQDTSSQAHVLSASWKPAALSSVAAANSTSLPYQLPTSEVGSSASKFETSNHPLKDSSSLPLARVERPPFRVDGRPNGSSLSHASPAQAQAHSTWNQSMVRTPGWPIQAQSFSSTQRGSENRIYTHTAQTEGSVAIKSGATTQPATSEPLTTQASTGNIPSLQQRIQSKNVVQASQTRNSHAEIANTVQKFLQQHQKRPLGTPPSRDYVNKSLACQMCHSTVTDVNSILICDNCEKGYHLKCLHTANQKGALKGEWHCLRCLGANHGKPLPPKYGRVMRNLKSDGPSPNKKGEIVDVKTNVQTANGKILLHKGAPGTVRSLSSQQPSESKFQNVFQIHGNEALSSEGETDDITSRTYPDEISSAAHLIPSKQSPDEKRLVTIVPKPVSNSNAVLSMENHSQPLGDLSEDHLELKRGLEFPSSKERCGRVSSQSDSQKELKGDELGIVHVNNAQTSTSSSMSAEPVNSSSGQSSGIDWIGNISEVVDGKIYYQSCRIDGVVYKVHDHVLILFDNGKLTPSKLQAMWEDRIKRSKWVTVNRCYFPSDLPETVGRPCGLETNEVYESACGCSLEAGLIQGPCYVLPPNKFEAEKERVCSAMEGDYSSRSCFVCKWIYDESKGSFRDISYTCSLYVVFPLLLKHGVIDLFSLFFSSTVHLENPSCITFEIVHVAL</sequence>
<evidence type="ECO:0008006" key="10">
    <source>
        <dbReference type="Google" id="ProtNLM"/>
    </source>
</evidence>
<dbReference type="PROSITE" id="PS50016">
    <property type="entry name" value="ZF_PHD_2"/>
    <property type="match status" value="1"/>
</dbReference>
<dbReference type="Gene3D" id="2.30.30.490">
    <property type="match status" value="1"/>
</dbReference>
<dbReference type="Pfam" id="PF01426">
    <property type="entry name" value="BAH"/>
    <property type="match status" value="1"/>
</dbReference>
<dbReference type="Gene3D" id="3.30.40.10">
    <property type="entry name" value="Zinc/RING finger domain, C3HC4 (zinc finger)"/>
    <property type="match status" value="1"/>
</dbReference>
<dbReference type="InterPro" id="IPR001965">
    <property type="entry name" value="Znf_PHD"/>
</dbReference>
<evidence type="ECO:0000256" key="2">
    <source>
        <dbReference type="ARBA" id="ARBA00022771"/>
    </source>
</evidence>
<feature type="domain" description="BAH" evidence="7">
    <location>
        <begin position="659"/>
        <end position="785"/>
    </location>
</feature>
<accession>A0AAV3NM66</accession>
<evidence type="ECO:0000259" key="6">
    <source>
        <dbReference type="PROSITE" id="PS50016"/>
    </source>
</evidence>
<feature type="region of interest" description="Disordered" evidence="5">
    <location>
        <begin position="582"/>
        <end position="602"/>
    </location>
</feature>
<feature type="compositionally biased region" description="Basic and acidic residues" evidence="5">
    <location>
        <begin position="224"/>
        <end position="234"/>
    </location>
</feature>
<keyword evidence="3" id="KW-0862">Zinc</keyword>
<feature type="domain" description="PHD-type" evidence="6">
    <location>
        <begin position="372"/>
        <end position="424"/>
    </location>
</feature>
<dbReference type="SMART" id="SM00249">
    <property type="entry name" value="PHD"/>
    <property type="match status" value="1"/>
</dbReference>
<dbReference type="PANTHER" id="PTHR47527:SF3">
    <property type="entry name" value="RING_FYVE_PHD ZINC FINGER SUPERFAMILY PROTEIN"/>
    <property type="match status" value="1"/>
</dbReference>
<dbReference type="SUPFAM" id="SSF57903">
    <property type="entry name" value="FYVE/PHD zinc finger"/>
    <property type="match status" value="1"/>
</dbReference>
<dbReference type="AlphaFoldDB" id="A0AAV3NM66"/>
<dbReference type="InterPro" id="IPR056699">
    <property type="entry name" value="DUF7797"/>
</dbReference>
<evidence type="ECO:0000256" key="3">
    <source>
        <dbReference type="ARBA" id="ARBA00022833"/>
    </source>
</evidence>
<dbReference type="InterPro" id="IPR011011">
    <property type="entry name" value="Znf_FYVE_PHD"/>
</dbReference>
<dbReference type="PANTHER" id="PTHR47527">
    <property type="entry name" value="RING/FYVE/PHD ZINC FINGER SUPERFAMILY PROTEIN"/>
    <property type="match status" value="1"/>
</dbReference>
<evidence type="ECO:0000313" key="9">
    <source>
        <dbReference type="Proteomes" id="UP001454036"/>
    </source>
</evidence>
<dbReference type="Proteomes" id="UP001454036">
    <property type="component" value="Unassembled WGS sequence"/>
</dbReference>
<dbReference type="PROSITE" id="PS51038">
    <property type="entry name" value="BAH"/>
    <property type="match status" value="1"/>
</dbReference>
<dbReference type="Pfam" id="PF00628">
    <property type="entry name" value="PHD"/>
    <property type="match status" value="1"/>
</dbReference>
<proteinExistence type="predicted"/>
<dbReference type="InterPro" id="IPR019786">
    <property type="entry name" value="Zinc_finger_PHD-type_CS"/>
</dbReference>
<dbReference type="InterPro" id="IPR043151">
    <property type="entry name" value="BAH_sf"/>
</dbReference>
<dbReference type="GO" id="GO:0003682">
    <property type="term" value="F:chromatin binding"/>
    <property type="evidence" value="ECO:0007669"/>
    <property type="project" value="InterPro"/>
</dbReference>
<feature type="region of interest" description="Disordered" evidence="5">
    <location>
        <begin position="196"/>
        <end position="255"/>
    </location>
</feature>
<evidence type="ECO:0000313" key="8">
    <source>
        <dbReference type="EMBL" id="GAA0139611.1"/>
    </source>
</evidence>
<dbReference type="CDD" id="cd15489">
    <property type="entry name" value="PHD_SF"/>
    <property type="match status" value="1"/>
</dbReference>
<dbReference type="CDD" id="cd04370">
    <property type="entry name" value="BAH"/>
    <property type="match status" value="1"/>
</dbReference>
<evidence type="ECO:0000256" key="1">
    <source>
        <dbReference type="ARBA" id="ARBA00022723"/>
    </source>
</evidence>
<dbReference type="EMBL" id="BAABME010000104">
    <property type="protein sequence ID" value="GAA0139611.1"/>
    <property type="molecule type" value="Genomic_DNA"/>
</dbReference>
<dbReference type="GO" id="GO:0008270">
    <property type="term" value="F:zinc ion binding"/>
    <property type="evidence" value="ECO:0007669"/>
    <property type="project" value="UniProtKB-KW"/>
</dbReference>
<dbReference type="PROSITE" id="PS01359">
    <property type="entry name" value="ZF_PHD_1"/>
    <property type="match status" value="1"/>
</dbReference>
<organism evidence="8 9">
    <name type="scientific">Lithospermum erythrorhizon</name>
    <name type="common">Purple gromwell</name>
    <name type="synonym">Lithospermum officinale var. erythrorhizon</name>
    <dbReference type="NCBI Taxonomy" id="34254"/>
    <lineage>
        <taxon>Eukaryota</taxon>
        <taxon>Viridiplantae</taxon>
        <taxon>Streptophyta</taxon>
        <taxon>Embryophyta</taxon>
        <taxon>Tracheophyta</taxon>
        <taxon>Spermatophyta</taxon>
        <taxon>Magnoliopsida</taxon>
        <taxon>eudicotyledons</taxon>
        <taxon>Gunneridae</taxon>
        <taxon>Pentapetalae</taxon>
        <taxon>asterids</taxon>
        <taxon>lamiids</taxon>
        <taxon>Boraginales</taxon>
        <taxon>Boraginaceae</taxon>
        <taxon>Boraginoideae</taxon>
        <taxon>Lithospermeae</taxon>
        <taxon>Lithospermum</taxon>
    </lineage>
</organism>